<dbReference type="AlphaFoldDB" id="A0A6A6BCN8"/>
<feature type="region of interest" description="Disordered" evidence="1">
    <location>
        <begin position="528"/>
        <end position="561"/>
    </location>
</feature>
<organism evidence="3 4">
    <name type="scientific">Aplosporella prunicola CBS 121167</name>
    <dbReference type="NCBI Taxonomy" id="1176127"/>
    <lineage>
        <taxon>Eukaryota</taxon>
        <taxon>Fungi</taxon>
        <taxon>Dikarya</taxon>
        <taxon>Ascomycota</taxon>
        <taxon>Pezizomycotina</taxon>
        <taxon>Dothideomycetes</taxon>
        <taxon>Dothideomycetes incertae sedis</taxon>
        <taxon>Botryosphaeriales</taxon>
        <taxon>Aplosporellaceae</taxon>
        <taxon>Aplosporella</taxon>
    </lineage>
</organism>
<dbReference type="Pfam" id="PF12937">
    <property type="entry name" value="F-box-like"/>
    <property type="match status" value="1"/>
</dbReference>
<dbReference type="Gene3D" id="1.20.1280.50">
    <property type="match status" value="1"/>
</dbReference>
<dbReference type="GeneID" id="54303263"/>
<feature type="region of interest" description="Disordered" evidence="1">
    <location>
        <begin position="25"/>
        <end position="49"/>
    </location>
</feature>
<dbReference type="InterPro" id="IPR032675">
    <property type="entry name" value="LRR_dom_sf"/>
</dbReference>
<evidence type="ECO:0000313" key="4">
    <source>
        <dbReference type="Proteomes" id="UP000799438"/>
    </source>
</evidence>
<evidence type="ECO:0000256" key="1">
    <source>
        <dbReference type="SAM" id="MobiDB-lite"/>
    </source>
</evidence>
<feature type="domain" description="F-box" evidence="2">
    <location>
        <begin position="61"/>
        <end position="127"/>
    </location>
</feature>
<accession>A0A6A6BCN8</accession>
<dbReference type="InterPro" id="IPR001810">
    <property type="entry name" value="F-box_dom"/>
</dbReference>
<name>A0A6A6BCN8_9PEZI</name>
<sequence length="561" mass="63379">MDSANQTASRPRFRRRVMGFLKHFRHKGHDKEKHRRSHSHAGPYNNHTYAAPIDPTRNFTARLPDKVLDLIFKAVCPHTADESYEVTEKSMIGDGCMLCDLRDLSNCAQVSKKWHRTAQPLLYRSVRIDAVHYCELEDILSDTRRRKSRHEPVDLLARTVRENQYLAETVLLLKLPYMTRETYKADLARTISVLPNLHYVDLPDGFYTGDQSCHTLRQELQASCRGLRKMKYDTGSEQLFELLLQGFWQQLEVLELSRLRVEPMTLRQVIAILPNLKELTVSEMPWLGDAVFEDSPAVAPFPPVERLTFQEMPTITANGLLNYLSHRENSTRLRSLKLASTGVNVADLHAVMSSAPWLRNLDISATVTTALPMEARPPLRSLTLRVLHFEITSASTAFQGLQPPDQSYYGYLITSLLTNSMPSLKELYVRDPNFAETLTLAPPMPAYAQSEGGAPRSLSQPLQIYTKGMDELDWIFTSYTPAEEAGRRGSFSGGRPLSAFNAHLGPQWGGDNRRSMVVGNGFGGFLAVPMDEPERPKTSGSMKGHARHDSAKRASRADLWR</sequence>
<reference evidence="3" key="1">
    <citation type="journal article" date="2020" name="Stud. Mycol.">
        <title>101 Dothideomycetes genomes: a test case for predicting lifestyles and emergence of pathogens.</title>
        <authorList>
            <person name="Haridas S."/>
            <person name="Albert R."/>
            <person name="Binder M."/>
            <person name="Bloem J."/>
            <person name="Labutti K."/>
            <person name="Salamov A."/>
            <person name="Andreopoulos B."/>
            <person name="Baker S."/>
            <person name="Barry K."/>
            <person name="Bills G."/>
            <person name="Bluhm B."/>
            <person name="Cannon C."/>
            <person name="Castanera R."/>
            <person name="Culley D."/>
            <person name="Daum C."/>
            <person name="Ezra D."/>
            <person name="Gonzalez J."/>
            <person name="Henrissat B."/>
            <person name="Kuo A."/>
            <person name="Liang C."/>
            <person name="Lipzen A."/>
            <person name="Lutzoni F."/>
            <person name="Magnuson J."/>
            <person name="Mondo S."/>
            <person name="Nolan M."/>
            <person name="Ohm R."/>
            <person name="Pangilinan J."/>
            <person name="Park H.-J."/>
            <person name="Ramirez L."/>
            <person name="Alfaro M."/>
            <person name="Sun H."/>
            <person name="Tritt A."/>
            <person name="Yoshinaga Y."/>
            <person name="Zwiers L.-H."/>
            <person name="Turgeon B."/>
            <person name="Goodwin S."/>
            <person name="Spatafora J."/>
            <person name="Crous P."/>
            <person name="Grigoriev I."/>
        </authorList>
    </citation>
    <scope>NUCLEOTIDE SEQUENCE</scope>
    <source>
        <strain evidence="3">CBS 121167</strain>
    </source>
</reference>
<protein>
    <recommendedName>
        <fullName evidence="2">F-box domain-containing protein</fullName>
    </recommendedName>
</protein>
<dbReference type="SUPFAM" id="SSF52047">
    <property type="entry name" value="RNI-like"/>
    <property type="match status" value="1"/>
</dbReference>
<feature type="compositionally biased region" description="Basic and acidic residues" evidence="1">
    <location>
        <begin position="547"/>
        <end position="561"/>
    </location>
</feature>
<gene>
    <name evidence="3" type="ORF">K452DRAFT_352034</name>
</gene>
<keyword evidence="4" id="KW-1185">Reference proteome</keyword>
<dbReference type="RefSeq" id="XP_033395964.1">
    <property type="nucleotide sequence ID" value="XM_033545755.1"/>
</dbReference>
<proteinExistence type="predicted"/>
<dbReference type="EMBL" id="ML995490">
    <property type="protein sequence ID" value="KAF2140251.1"/>
    <property type="molecule type" value="Genomic_DNA"/>
</dbReference>
<dbReference type="Proteomes" id="UP000799438">
    <property type="component" value="Unassembled WGS sequence"/>
</dbReference>
<dbReference type="OrthoDB" id="5405297at2759"/>
<dbReference type="Gene3D" id="3.80.10.10">
    <property type="entry name" value="Ribonuclease Inhibitor"/>
    <property type="match status" value="1"/>
</dbReference>
<evidence type="ECO:0000259" key="2">
    <source>
        <dbReference type="Pfam" id="PF12937"/>
    </source>
</evidence>
<evidence type="ECO:0000313" key="3">
    <source>
        <dbReference type="EMBL" id="KAF2140251.1"/>
    </source>
</evidence>
<feature type="compositionally biased region" description="Basic residues" evidence="1">
    <location>
        <begin position="25"/>
        <end position="39"/>
    </location>
</feature>